<reference evidence="2" key="1">
    <citation type="submission" date="2022-11" db="UniProtKB">
        <authorList>
            <consortium name="WormBaseParasite"/>
        </authorList>
    </citation>
    <scope>IDENTIFICATION</scope>
</reference>
<organism evidence="1 2">
    <name type="scientific">Plectus sambesii</name>
    <dbReference type="NCBI Taxonomy" id="2011161"/>
    <lineage>
        <taxon>Eukaryota</taxon>
        <taxon>Metazoa</taxon>
        <taxon>Ecdysozoa</taxon>
        <taxon>Nematoda</taxon>
        <taxon>Chromadorea</taxon>
        <taxon>Plectida</taxon>
        <taxon>Plectina</taxon>
        <taxon>Plectoidea</taxon>
        <taxon>Plectidae</taxon>
        <taxon>Plectus</taxon>
    </lineage>
</organism>
<name>A0A914UJD5_9BILA</name>
<dbReference type="AlphaFoldDB" id="A0A914UJD5"/>
<keyword evidence="1" id="KW-1185">Reference proteome</keyword>
<dbReference type="WBParaSite" id="PSAMB.scaffold10471size4062.g33397.t1">
    <property type="protein sequence ID" value="PSAMB.scaffold10471size4062.g33397.t1"/>
    <property type="gene ID" value="PSAMB.scaffold10471size4062.g33397"/>
</dbReference>
<dbReference type="Proteomes" id="UP000887566">
    <property type="component" value="Unplaced"/>
</dbReference>
<evidence type="ECO:0000313" key="1">
    <source>
        <dbReference type="Proteomes" id="UP000887566"/>
    </source>
</evidence>
<evidence type="ECO:0000313" key="2">
    <source>
        <dbReference type="WBParaSite" id="PSAMB.scaffold10471size4062.g33397.t1"/>
    </source>
</evidence>
<accession>A0A914UJD5</accession>
<protein>
    <submittedName>
        <fullName evidence="2">Uncharacterized protein</fullName>
    </submittedName>
</protein>
<proteinExistence type="predicted"/>
<sequence length="130" mass="13798">MGALRASERRWARHEARSGDYSRTVCAGRRSVGVGRSFAPFCSAQCGCPTPSSSAFPSVRFFCCLPQQSPTNPTTAARGLTGGLPIGSVELERSIGALWRGSVSVGLLRNRATLSYSVVSLVSATEENSR</sequence>